<comment type="caution">
    <text evidence="3">The sequence shown here is derived from an EMBL/GenBank/DDBJ whole genome shotgun (WGS) entry which is preliminary data.</text>
</comment>
<organism evidence="3 4">
    <name type="scientific">Linnemannia hyalina</name>
    <dbReference type="NCBI Taxonomy" id="64524"/>
    <lineage>
        <taxon>Eukaryota</taxon>
        <taxon>Fungi</taxon>
        <taxon>Fungi incertae sedis</taxon>
        <taxon>Mucoromycota</taxon>
        <taxon>Mortierellomycotina</taxon>
        <taxon>Mortierellomycetes</taxon>
        <taxon>Mortierellales</taxon>
        <taxon>Mortierellaceae</taxon>
        <taxon>Linnemannia</taxon>
    </lineage>
</organism>
<proteinExistence type="predicted"/>
<dbReference type="SUPFAM" id="SSF50965">
    <property type="entry name" value="Galactose oxidase, central domain"/>
    <property type="match status" value="1"/>
</dbReference>
<dbReference type="InterPro" id="IPR011043">
    <property type="entry name" value="Gal_Oxase/kelch_b-propeller"/>
</dbReference>
<dbReference type="AlphaFoldDB" id="A0A9P7XMN1"/>
<evidence type="ECO:0000313" key="4">
    <source>
        <dbReference type="Proteomes" id="UP000707451"/>
    </source>
</evidence>
<feature type="region of interest" description="Disordered" evidence="1">
    <location>
        <begin position="367"/>
        <end position="419"/>
    </location>
</feature>
<feature type="transmembrane region" description="Helical" evidence="2">
    <location>
        <begin position="126"/>
        <end position="149"/>
    </location>
</feature>
<evidence type="ECO:0000256" key="2">
    <source>
        <dbReference type="SAM" id="Phobius"/>
    </source>
</evidence>
<keyword evidence="2" id="KW-1133">Transmembrane helix</keyword>
<keyword evidence="2" id="KW-0472">Membrane</keyword>
<accession>A0A9P7XMN1</accession>
<evidence type="ECO:0000256" key="1">
    <source>
        <dbReference type="SAM" id="MobiDB-lite"/>
    </source>
</evidence>
<protein>
    <recommendedName>
        <fullName evidence="5">Galactose oxidase</fullName>
    </recommendedName>
</protein>
<keyword evidence="2" id="KW-0812">Transmembrane</keyword>
<name>A0A9P7XMN1_9FUNG</name>
<sequence>MTYSTQGNKSLEVDTNGSTFYVVGGITTPSNISSEVISFDVNNGTWTQLTQLPNTGRTKMACAVQKDTLVIWGGFTDALESIVSDGTPLLLDITKNVWIHDFGNSTQTGPGSSPTLPTEKKGQSNLGAIIGGIVGGLAVVALVAGFFVFRRRRVRNTKSGAQVLPRGAPPPPSLSGKSAGGQVNVPMNEYTTISSPFVADDNTSYRISTGAPPLYGAPALQPVSAPLSNQNQNQNQNGSFLSQPVQPYSMPFQAPPIPVRPLSGSPKGPTIESPFEVGTESSAHHPLLSGLSAGPVSGSIGGGGGDGHYPVSASGPGGALSPSMDAASMDAVSVDLIPCEASEAGDHDHSRSNSIVLNRAGPLVQIGSLSGPVRGKSVSQGPSQGPSQSHINGHSNGQGNDKAELVEDGVDGRRDSTETLEYLEIL</sequence>
<dbReference type="Proteomes" id="UP000707451">
    <property type="component" value="Unassembled WGS sequence"/>
</dbReference>
<feature type="compositionally biased region" description="Polar residues" evidence="1">
    <location>
        <begin position="390"/>
        <end position="399"/>
    </location>
</feature>
<dbReference type="EMBL" id="JAHRHY010000019">
    <property type="protein sequence ID" value="KAG9062311.1"/>
    <property type="molecule type" value="Genomic_DNA"/>
</dbReference>
<evidence type="ECO:0008006" key="5">
    <source>
        <dbReference type="Google" id="ProtNLM"/>
    </source>
</evidence>
<feature type="region of interest" description="Disordered" evidence="1">
    <location>
        <begin position="160"/>
        <end position="179"/>
    </location>
</feature>
<gene>
    <name evidence="3" type="ORF">KI688_005225</name>
</gene>
<dbReference type="InterPro" id="IPR015915">
    <property type="entry name" value="Kelch-typ_b-propeller"/>
</dbReference>
<feature type="region of interest" description="Disordered" evidence="1">
    <location>
        <begin position="225"/>
        <end position="324"/>
    </location>
</feature>
<dbReference type="Gene3D" id="2.120.10.80">
    <property type="entry name" value="Kelch-type beta propeller"/>
    <property type="match status" value="1"/>
</dbReference>
<dbReference type="OrthoDB" id="10251809at2759"/>
<feature type="compositionally biased region" description="Basic and acidic residues" evidence="1">
    <location>
        <begin position="401"/>
        <end position="417"/>
    </location>
</feature>
<reference evidence="3" key="1">
    <citation type="submission" date="2021-06" db="EMBL/GenBank/DDBJ databases">
        <title>Genome Sequence of Mortierella hyaline Strain SCG-10, a Cold-Adapted, Nitrate-Reducing Fungus Isolated from Soil in Minnesota, USA.</title>
        <authorList>
            <person name="Aldossari N."/>
        </authorList>
    </citation>
    <scope>NUCLEOTIDE SEQUENCE</scope>
    <source>
        <strain evidence="3">SCG-10</strain>
    </source>
</reference>
<keyword evidence="4" id="KW-1185">Reference proteome</keyword>
<feature type="compositionally biased region" description="Low complexity" evidence="1">
    <location>
        <begin position="379"/>
        <end position="389"/>
    </location>
</feature>
<evidence type="ECO:0000313" key="3">
    <source>
        <dbReference type="EMBL" id="KAG9062311.1"/>
    </source>
</evidence>